<name>A0A0F5MPI6_9RICK</name>
<dbReference type="AlphaFoldDB" id="A0A0F5MPI6"/>
<proteinExistence type="predicted"/>
<evidence type="ECO:0000313" key="3">
    <source>
        <dbReference type="Proteomes" id="UP000033358"/>
    </source>
</evidence>
<comment type="caution">
    <text evidence="2">The sequence shown here is derived from an EMBL/GenBank/DDBJ whole genome shotgun (WGS) entry which is preliminary data.</text>
</comment>
<sequence length="288" mass="32247">MTNKIYTLTSNLDFCENEDAKMGLAEENGKCLAYSENLEDFTTNFLSSSCNEILLLNEAIKEGINYNDQTYNVLYNKSIKKLLVYSDQSELIFGELKFGSLESNSNTENKYPIKLYGDMCDEFIDASENKIISSTSSGKSSHLSSSINDFSCPNKDEITILDYIKNIISYISSPQIIIPVGIISALTLFYVTRLYYGKKHLQYNPGSFNYENIFPTQEESVSGAMAEGIKYRRPSVTELLGQQSKPSQVESFKNVGLNPVSKNLFKTPNTDTIGVVGTAIEFTHQEIT</sequence>
<protein>
    <submittedName>
        <fullName evidence="2">Uncharacterized protein</fullName>
    </submittedName>
</protein>
<keyword evidence="1" id="KW-1133">Transmembrane helix</keyword>
<accession>A0A0F5MPI6</accession>
<keyword evidence="3" id="KW-1185">Reference proteome</keyword>
<keyword evidence="1" id="KW-0812">Transmembrane</keyword>
<dbReference type="Proteomes" id="UP000033358">
    <property type="component" value="Unassembled WGS sequence"/>
</dbReference>
<evidence type="ECO:0000313" key="2">
    <source>
        <dbReference type="EMBL" id="KKB96611.1"/>
    </source>
</evidence>
<reference evidence="2 3" key="1">
    <citation type="submission" date="2015-02" db="EMBL/GenBank/DDBJ databases">
        <title>Single cell genomics of a rare environmental alphaproteobacterium provides unique insights into Rickettsiaceae evolution.</title>
        <authorList>
            <person name="Martijn J."/>
            <person name="Schulz F."/>
            <person name="Zaremba-Niedzwiedzka K."/>
            <person name="Viklund J."/>
            <person name="Stepanauskas R."/>
            <person name="Andersson S.G.E."/>
            <person name="Horn M."/>
            <person name="Guy L."/>
            <person name="Ettema T.J.G."/>
        </authorList>
    </citation>
    <scope>NUCLEOTIDE SEQUENCE [LARGE SCALE GENOMIC DNA]</scope>
    <source>
        <strain evidence="2 3">SCGC AAA041-L04</strain>
    </source>
</reference>
<organism evidence="2 3">
    <name type="scientific">Candidatus Arcanibacter lacustris</name>
    <dbReference type="NCBI Taxonomy" id="1607817"/>
    <lineage>
        <taxon>Bacteria</taxon>
        <taxon>Pseudomonadati</taxon>
        <taxon>Pseudomonadota</taxon>
        <taxon>Alphaproteobacteria</taxon>
        <taxon>Rickettsiales</taxon>
        <taxon>Candidatus Arcanibacter</taxon>
    </lineage>
</organism>
<gene>
    <name evidence="2" type="ORF">SZ25_00296</name>
</gene>
<dbReference type="EMBL" id="JYHA01000046">
    <property type="protein sequence ID" value="KKB96611.1"/>
    <property type="molecule type" value="Genomic_DNA"/>
</dbReference>
<feature type="transmembrane region" description="Helical" evidence="1">
    <location>
        <begin position="176"/>
        <end position="196"/>
    </location>
</feature>
<keyword evidence="1" id="KW-0472">Membrane</keyword>
<evidence type="ECO:0000256" key="1">
    <source>
        <dbReference type="SAM" id="Phobius"/>
    </source>
</evidence>